<protein>
    <submittedName>
        <fullName evidence="1">Uncharacterized protein</fullName>
    </submittedName>
</protein>
<gene>
    <name evidence="1" type="ORF">A2824_02655</name>
</gene>
<organism evidence="1 2">
    <name type="scientific">Candidatus Nomurabacteria bacterium RIFCSPHIGHO2_01_FULL_42_16</name>
    <dbReference type="NCBI Taxonomy" id="1801743"/>
    <lineage>
        <taxon>Bacteria</taxon>
        <taxon>Candidatus Nomuraibacteriota</taxon>
    </lineage>
</organism>
<dbReference type="Pfam" id="PF16781">
    <property type="entry name" value="DUF5068"/>
    <property type="match status" value="1"/>
</dbReference>
<comment type="caution">
    <text evidence="1">The sequence shown here is derived from an EMBL/GenBank/DDBJ whole genome shotgun (WGS) entry which is preliminary data.</text>
</comment>
<name>A0A1F6VJ11_9BACT</name>
<sequence length="83" mass="9876">MLTEQEIQKIVDAHKVVFATKQDFLEFKDEIKKDVVTLTVTVDGYAKKADMYFQEMLMLSHKIDRHERWLLQISDKLGLKLEY</sequence>
<accession>A0A1F6VJ11</accession>
<dbReference type="EMBL" id="MFTT01000023">
    <property type="protein sequence ID" value="OGI69558.1"/>
    <property type="molecule type" value="Genomic_DNA"/>
</dbReference>
<reference evidence="1 2" key="1">
    <citation type="journal article" date="2016" name="Nat. Commun.">
        <title>Thousands of microbial genomes shed light on interconnected biogeochemical processes in an aquifer system.</title>
        <authorList>
            <person name="Anantharaman K."/>
            <person name="Brown C.T."/>
            <person name="Hug L.A."/>
            <person name="Sharon I."/>
            <person name="Castelle C.J."/>
            <person name="Probst A.J."/>
            <person name="Thomas B.C."/>
            <person name="Singh A."/>
            <person name="Wilkins M.J."/>
            <person name="Karaoz U."/>
            <person name="Brodie E.L."/>
            <person name="Williams K.H."/>
            <person name="Hubbard S.S."/>
            <person name="Banfield J.F."/>
        </authorList>
    </citation>
    <scope>NUCLEOTIDE SEQUENCE [LARGE SCALE GENOMIC DNA]</scope>
</reference>
<dbReference type="AlphaFoldDB" id="A0A1F6VJ11"/>
<evidence type="ECO:0000313" key="1">
    <source>
        <dbReference type="EMBL" id="OGI69558.1"/>
    </source>
</evidence>
<proteinExistence type="predicted"/>
<dbReference type="InterPro" id="IPR031888">
    <property type="entry name" value="DUF5068"/>
</dbReference>
<evidence type="ECO:0000313" key="2">
    <source>
        <dbReference type="Proteomes" id="UP000178059"/>
    </source>
</evidence>
<dbReference type="Proteomes" id="UP000178059">
    <property type="component" value="Unassembled WGS sequence"/>
</dbReference>